<dbReference type="SMART" id="SM00342">
    <property type="entry name" value="HTH_ARAC"/>
    <property type="match status" value="1"/>
</dbReference>
<keyword evidence="1" id="KW-0472">Membrane</keyword>
<reference evidence="3 4" key="1">
    <citation type="submission" date="2018-11" db="EMBL/GenBank/DDBJ databases">
        <title>Flavobacterium sp. nov., YIM 102701-2 draft genome.</title>
        <authorList>
            <person name="Li G."/>
            <person name="Jiang Y."/>
        </authorList>
    </citation>
    <scope>NUCLEOTIDE SEQUENCE [LARGE SCALE GENOMIC DNA]</scope>
    <source>
        <strain evidence="3 4">YIM 102701-2</strain>
    </source>
</reference>
<evidence type="ECO:0000313" key="4">
    <source>
        <dbReference type="Proteomes" id="UP000275719"/>
    </source>
</evidence>
<proteinExistence type="predicted"/>
<keyword evidence="4" id="KW-1185">Reference proteome</keyword>
<dbReference type="EMBL" id="RQVQ01000007">
    <property type="protein sequence ID" value="RRJ91943.1"/>
    <property type="molecule type" value="Genomic_DNA"/>
</dbReference>
<dbReference type="PROSITE" id="PS01124">
    <property type="entry name" value="HTH_ARAC_FAMILY_2"/>
    <property type="match status" value="1"/>
</dbReference>
<evidence type="ECO:0000313" key="3">
    <source>
        <dbReference type="EMBL" id="RRJ91943.1"/>
    </source>
</evidence>
<feature type="domain" description="HTH araC/xylS-type" evidence="2">
    <location>
        <begin position="485"/>
        <end position="589"/>
    </location>
</feature>
<dbReference type="Gene3D" id="1.25.40.10">
    <property type="entry name" value="Tetratricopeptide repeat domain"/>
    <property type="match status" value="1"/>
</dbReference>
<comment type="caution">
    <text evidence="3">The sequence shown here is derived from an EMBL/GenBank/DDBJ whole genome shotgun (WGS) entry which is preliminary data.</text>
</comment>
<dbReference type="GO" id="GO:0043565">
    <property type="term" value="F:sequence-specific DNA binding"/>
    <property type="evidence" value="ECO:0007669"/>
    <property type="project" value="InterPro"/>
</dbReference>
<organism evidence="3 4">
    <name type="scientific">Paenimyroides tangerinum</name>
    <dbReference type="NCBI Taxonomy" id="2488728"/>
    <lineage>
        <taxon>Bacteria</taxon>
        <taxon>Pseudomonadati</taxon>
        <taxon>Bacteroidota</taxon>
        <taxon>Flavobacteriia</taxon>
        <taxon>Flavobacteriales</taxon>
        <taxon>Flavobacteriaceae</taxon>
        <taxon>Paenimyroides</taxon>
    </lineage>
</organism>
<dbReference type="AlphaFoldDB" id="A0A3P3WH33"/>
<feature type="transmembrane region" description="Helical" evidence="1">
    <location>
        <begin position="385"/>
        <end position="406"/>
    </location>
</feature>
<keyword evidence="1" id="KW-1133">Transmembrane helix</keyword>
<dbReference type="Gene3D" id="1.10.10.60">
    <property type="entry name" value="Homeodomain-like"/>
    <property type="match status" value="2"/>
</dbReference>
<dbReference type="GO" id="GO:0003700">
    <property type="term" value="F:DNA-binding transcription factor activity"/>
    <property type="evidence" value="ECO:0007669"/>
    <property type="project" value="InterPro"/>
</dbReference>
<gene>
    <name evidence="3" type="ORF">EG240_03945</name>
</gene>
<dbReference type="SUPFAM" id="SSF48452">
    <property type="entry name" value="TPR-like"/>
    <property type="match status" value="1"/>
</dbReference>
<sequence>MRGLCNEIHVFFSSKWMYSTIFCLFCACISAQNLEELRQQMDTMSTTNSNYENTLQQFINTSKKKNDKQLLFDGYLRAIKWSKDAVEQNAYCDSAMVLANKLGEDIYWIRFFQTKSFIALVDRNYPKVLENQLKALDFLDPKEEPYLYNKALYSIGATKLYMGNYREALSYFKSATTYFKIQTDLSHVKGYLNCIRSEAICNYYLDNISEARDLLVLGRKAFRYLDKNDSLQENAYFDLTQAMVSFKEEKYQESNELLTNALPEIVLNEDFANENLIYFYFGKNYWFLGNKELAVTYFKKIDDLFTNNEYINVHFLKAYTYLIDFYKQENNLEKQLYFTNQLLTATQSFQKTQSYLSDYFHAEFDTKLLKEEKQKLEDQIARKHLFLVLISVVGTLLLVSFMVLFIRNKRMKKAYRQRYKAVLEQIEVRKSQSKSNKETFDYDWSSMQENANWNSYLYQDEFELTTDLKVKKEVLPLQLMKELNEKLICFETQKMYLKLDFTLNELADYCKTNRSYLSQYINQVKQMSFPDYINSLRVNLLLDDLQTNYQLRQLKTEIIAEKYGYSNRRSFSNAFIKITGISYSYFVQELKKEA</sequence>
<name>A0A3P3WH33_9FLAO</name>
<dbReference type="PROSITE" id="PS51257">
    <property type="entry name" value="PROKAR_LIPOPROTEIN"/>
    <property type="match status" value="1"/>
</dbReference>
<keyword evidence="1" id="KW-0812">Transmembrane</keyword>
<evidence type="ECO:0000256" key="1">
    <source>
        <dbReference type="SAM" id="Phobius"/>
    </source>
</evidence>
<dbReference type="InterPro" id="IPR018060">
    <property type="entry name" value="HTH_AraC"/>
</dbReference>
<dbReference type="Pfam" id="PF12833">
    <property type="entry name" value="HTH_18"/>
    <property type="match status" value="1"/>
</dbReference>
<dbReference type="InterPro" id="IPR011990">
    <property type="entry name" value="TPR-like_helical_dom_sf"/>
</dbReference>
<accession>A0A3P3WH33</accession>
<protein>
    <submittedName>
        <fullName evidence="3">Helix-turn-helix domain-containing protein</fullName>
    </submittedName>
</protein>
<evidence type="ECO:0000259" key="2">
    <source>
        <dbReference type="PROSITE" id="PS01124"/>
    </source>
</evidence>
<dbReference type="Proteomes" id="UP000275719">
    <property type="component" value="Unassembled WGS sequence"/>
</dbReference>